<comment type="similarity">
    <text evidence="9">Belongs to the KdpA family.</text>
</comment>
<sequence>MNDTLAGWLQILALAGALALTHRPLGDHLAHCLTNSRHLRPERLVYRAGGVNAGTDQTWAVYLRAMLAFSLVSVLFLYAFLRLQNQLPLSLGTRPMPPDQAFDTAASFVTNTNWQSYSGESALGHLVQMAGLAVQNFVSAAVGIAIVATLIRGFTRQRTDRVGNFWVDLTRITLRVLLPLAFVFAMVLVAAGVIQNFHGAHSVTTIAGQHQSITGGPVASQEAIKELGTNGGGFYNANSAHPLENPTGFTNLAEIYLMLVIPFSLPRTFGTMTGDRRQGHALLAVMALIWAASVAVATANELHSVSSPAGHAAGGMLEGKEQRFGIWGSVLFAVSTTLTSCGAVNSAHDSFSPGGGGLLIFNMMLGEIAPGGTGSGLYGILVLAVVAVFVAGLMVGRTPEYLGKKLGSREMKFASLYILTTPALVLAGSGIAMALPGQRAAMANPGPHGFSEVLYAFTSAANNNGSAFAGLSANTVWYNTALGLVMIFGRFLPMVFVLALAGSLARQRPVPVTAGTLPTHRPQFVGLLTGVILIVVGLTFFPALALGPLAEGLH</sequence>
<comment type="function">
    <text evidence="9">Part of the high-affinity ATP-driven potassium transport (or Kdp) system, which catalyzes the hydrolysis of ATP coupled with the electrogenic transport of potassium into the cytoplasm. This subunit binds the extracellular potassium ions and delivers the ions to the membrane domain of KdpB through an intramembrane tunnel.</text>
</comment>
<keyword evidence="2 9" id="KW-1003">Cell membrane</keyword>
<dbReference type="PIRSF" id="PIRSF001294">
    <property type="entry name" value="K_ATPaseA"/>
    <property type="match status" value="1"/>
</dbReference>
<evidence type="ECO:0000313" key="11">
    <source>
        <dbReference type="Proteomes" id="UP001552594"/>
    </source>
</evidence>
<dbReference type="NCBIfam" id="TIGR00680">
    <property type="entry name" value="kdpA"/>
    <property type="match status" value="1"/>
</dbReference>
<keyword evidence="11" id="KW-1185">Reference proteome</keyword>
<feature type="transmembrane region" description="Helical" evidence="9">
    <location>
        <begin position="416"/>
        <end position="435"/>
    </location>
</feature>
<evidence type="ECO:0000256" key="7">
    <source>
        <dbReference type="ARBA" id="ARBA00023065"/>
    </source>
</evidence>
<dbReference type="Proteomes" id="UP001552594">
    <property type="component" value="Unassembled WGS sequence"/>
</dbReference>
<keyword evidence="4 9" id="KW-0812">Transmembrane</keyword>
<comment type="caution">
    <text evidence="9">Lacks conserved residue(s) required for the propagation of feature annotation.</text>
</comment>
<proteinExistence type="inferred from homology"/>
<feature type="transmembrane region" description="Helical" evidence="9">
    <location>
        <begin position="524"/>
        <end position="545"/>
    </location>
</feature>
<evidence type="ECO:0000313" key="10">
    <source>
        <dbReference type="EMBL" id="MEV5511111.1"/>
    </source>
</evidence>
<comment type="subcellular location">
    <subcellularLocation>
        <location evidence="9">Cell membrane</location>
        <topology evidence="9">Multi-pass membrane protein</topology>
    </subcellularLocation>
</comment>
<keyword evidence="7 9" id="KW-0406">Ion transport</keyword>
<feature type="transmembrane region" description="Helical" evidence="9">
    <location>
        <begin position="481"/>
        <end position="504"/>
    </location>
</feature>
<feature type="transmembrane region" description="Helical" evidence="9">
    <location>
        <begin position="172"/>
        <end position="194"/>
    </location>
</feature>
<organism evidence="10 11">
    <name type="scientific">Streptomyces orinoci</name>
    <name type="common">Streptoverticillium orinoci</name>
    <dbReference type="NCBI Taxonomy" id="67339"/>
    <lineage>
        <taxon>Bacteria</taxon>
        <taxon>Bacillati</taxon>
        <taxon>Actinomycetota</taxon>
        <taxon>Actinomycetes</taxon>
        <taxon>Kitasatosporales</taxon>
        <taxon>Streptomycetaceae</taxon>
        <taxon>Streptomyces</taxon>
    </lineage>
</organism>
<keyword evidence="6 9" id="KW-1133">Transmembrane helix</keyword>
<protein>
    <recommendedName>
        <fullName evidence="9">Potassium-transporting ATPase potassium-binding subunit</fullName>
    </recommendedName>
    <alternativeName>
        <fullName evidence="9">ATP phosphohydrolase [potassium-transporting] A chain</fullName>
    </alternativeName>
    <alternativeName>
        <fullName evidence="9">Potassium-binding and translocating subunit A</fullName>
    </alternativeName>
    <alternativeName>
        <fullName evidence="9">Potassium-translocating ATPase A chain</fullName>
    </alternativeName>
</protein>
<evidence type="ECO:0000256" key="6">
    <source>
        <dbReference type="ARBA" id="ARBA00022989"/>
    </source>
</evidence>
<dbReference type="RefSeq" id="WP_109279488.1">
    <property type="nucleotide sequence ID" value="NZ_JBFAUK010000051.1"/>
</dbReference>
<dbReference type="HAMAP" id="MF_00275">
    <property type="entry name" value="KdpA"/>
    <property type="match status" value="1"/>
</dbReference>
<dbReference type="EMBL" id="JBFAUK010000051">
    <property type="protein sequence ID" value="MEV5511111.1"/>
    <property type="molecule type" value="Genomic_DNA"/>
</dbReference>
<comment type="subunit">
    <text evidence="9">The system is composed of three essential subunits: KdpA, KdpB and KdpC.</text>
</comment>
<dbReference type="PANTHER" id="PTHR30607">
    <property type="entry name" value="POTASSIUM-TRANSPORTING ATPASE A CHAIN"/>
    <property type="match status" value="1"/>
</dbReference>
<dbReference type="PANTHER" id="PTHR30607:SF2">
    <property type="entry name" value="POTASSIUM-TRANSPORTING ATPASE POTASSIUM-BINDING SUBUNIT"/>
    <property type="match status" value="1"/>
</dbReference>
<accession>A0ABV3K7I8</accession>
<keyword evidence="5 9" id="KW-0630">Potassium</keyword>
<dbReference type="Pfam" id="PF03814">
    <property type="entry name" value="KdpA"/>
    <property type="match status" value="1"/>
</dbReference>
<name>A0ABV3K7I8_STRON</name>
<comment type="caution">
    <text evidence="10">The sequence shown here is derived from an EMBL/GenBank/DDBJ whole genome shotgun (WGS) entry which is preliminary data.</text>
</comment>
<evidence type="ECO:0000256" key="1">
    <source>
        <dbReference type="ARBA" id="ARBA00022448"/>
    </source>
</evidence>
<keyword evidence="3 9" id="KW-0633">Potassium transport</keyword>
<evidence type="ECO:0000256" key="5">
    <source>
        <dbReference type="ARBA" id="ARBA00022958"/>
    </source>
</evidence>
<keyword evidence="1 9" id="KW-0813">Transport</keyword>
<keyword evidence="8 9" id="KW-0472">Membrane</keyword>
<evidence type="ECO:0000256" key="3">
    <source>
        <dbReference type="ARBA" id="ARBA00022538"/>
    </source>
</evidence>
<feature type="transmembrane region" description="Helical" evidence="9">
    <location>
        <begin position="375"/>
        <end position="395"/>
    </location>
</feature>
<evidence type="ECO:0000256" key="9">
    <source>
        <dbReference type="HAMAP-Rule" id="MF_00275"/>
    </source>
</evidence>
<feature type="transmembrane region" description="Helical" evidence="9">
    <location>
        <begin position="281"/>
        <end position="299"/>
    </location>
</feature>
<gene>
    <name evidence="9 10" type="primary">kdpA</name>
    <name evidence="10" type="ORF">AB0L16_32640</name>
</gene>
<dbReference type="InterPro" id="IPR004623">
    <property type="entry name" value="KdpA"/>
</dbReference>
<evidence type="ECO:0000256" key="2">
    <source>
        <dbReference type="ARBA" id="ARBA00022475"/>
    </source>
</evidence>
<feature type="transmembrane region" description="Helical" evidence="9">
    <location>
        <begin position="129"/>
        <end position="151"/>
    </location>
</feature>
<feature type="transmembrane region" description="Helical" evidence="9">
    <location>
        <begin position="249"/>
        <end position="269"/>
    </location>
</feature>
<reference evidence="10 11" key="1">
    <citation type="submission" date="2024-06" db="EMBL/GenBank/DDBJ databases">
        <title>The Natural Products Discovery Center: Release of the First 8490 Sequenced Strains for Exploring Actinobacteria Biosynthetic Diversity.</title>
        <authorList>
            <person name="Kalkreuter E."/>
            <person name="Kautsar S.A."/>
            <person name="Yang D."/>
            <person name="Bader C.D."/>
            <person name="Teijaro C.N."/>
            <person name="Fluegel L."/>
            <person name="Davis C.M."/>
            <person name="Simpson J.R."/>
            <person name="Lauterbach L."/>
            <person name="Steele A.D."/>
            <person name="Gui C."/>
            <person name="Meng S."/>
            <person name="Li G."/>
            <person name="Viehrig K."/>
            <person name="Ye F."/>
            <person name="Su P."/>
            <person name="Kiefer A.F."/>
            <person name="Nichols A."/>
            <person name="Cepeda A.J."/>
            <person name="Yan W."/>
            <person name="Fan B."/>
            <person name="Jiang Y."/>
            <person name="Adhikari A."/>
            <person name="Zheng C.-J."/>
            <person name="Schuster L."/>
            <person name="Cowan T.M."/>
            <person name="Smanski M.J."/>
            <person name="Chevrette M.G."/>
            <person name="De Carvalho L.P.S."/>
            <person name="Shen B."/>
        </authorList>
    </citation>
    <scope>NUCLEOTIDE SEQUENCE [LARGE SCALE GENOMIC DNA]</scope>
    <source>
        <strain evidence="10 11">NPDC052347</strain>
    </source>
</reference>
<evidence type="ECO:0000256" key="4">
    <source>
        <dbReference type="ARBA" id="ARBA00022692"/>
    </source>
</evidence>
<feature type="transmembrane region" description="Helical" evidence="9">
    <location>
        <begin position="61"/>
        <end position="81"/>
    </location>
</feature>
<evidence type="ECO:0000256" key="8">
    <source>
        <dbReference type="ARBA" id="ARBA00023136"/>
    </source>
</evidence>